<proteinExistence type="predicted"/>
<dbReference type="EMBL" id="RSCD01000009">
    <property type="protein sequence ID" value="RSH90725.1"/>
    <property type="molecule type" value="Genomic_DNA"/>
</dbReference>
<evidence type="ECO:0000313" key="2">
    <source>
        <dbReference type="Proteomes" id="UP000279259"/>
    </source>
</evidence>
<keyword evidence="2" id="KW-1185">Reference proteome</keyword>
<comment type="caution">
    <text evidence="1">The sequence shown here is derived from an EMBL/GenBank/DDBJ whole genome shotgun (WGS) entry which is preliminary data.</text>
</comment>
<dbReference type="AlphaFoldDB" id="A0A427YI14"/>
<name>A0A427YI14_9TREE</name>
<dbReference type="Proteomes" id="UP000279259">
    <property type="component" value="Unassembled WGS sequence"/>
</dbReference>
<protein>
    <submittedName>
        <fullName evidence="1">Uncharacterized protein</fullName>
    </submittedName>
</protein>
<accession>A0A427YI14</accession>
<evidence type="ECO:0000313" key="1">
    <source>
        <dbReference type="EMBL" id="RSH90725.1"/>
    </source>
</evidence>
<dbReference type="OrthoDB" id="10398497at2759"/>
<organism evidence="1 2">
    <name type="scientific">Saitozyma podzolica</name>
    <dbReference type="NCBI Taxonomy" id="1890683"/>
    <lineage>
        <taxon>Eukaryota</taxon>
        <taxon>Fungi</taxon>
        <taxon>Dikarya</taxon>
        <taxon>Basidiomycota</taxon>
        <taxon>Agaricomycotina</taxon>
        <taxon>Tremellomycetes</taxon>
        <taxon>Tremellales</taxon>
        <taxon>Trimorphomycetaceae</taxon>
        <taxon>Saitozyma</taxon>
    </lineage>
</organism>
<gene>
    <name evidence="1" type="ORF">EHS25_009900</name>
</gene>
<reference evidence="1 2" key="1">
    <citation type="submission" date="2018-11" db="EMBL/GenBank/DDBJ databases">
        <title>Genome sequence of Saitozyma podzolica DSM 27192.</title>
        <authorList>
            <person name="Aliyu H."/>
            <person name="Gorte O."/>
            <person name="Ochsenreither K."/>
        </authorList>
    </citation>
    <scope>NUCLEOTIDE SEQUENCE [LARGE SCALE GENOMIC DNA]</scope>
    <source>
        <strain evidence="1 2">DSM 27192</strain>
    </source>
</reference>
<sequence length="236" mass="26932">MCAECCGFLPNIDTKKIVFRNVDNSQGFGLYGTWITPRLQEVVYVLPRDDRVAYRENHLEDEIEEHWQGVPKLKLVFGEYEKPSPWGLDPSFSAGEALKEEMSADPLECDDYPSFSAGEALKEEMSADPLECDDLIDFLEFAIDLNRALEVCGVNTIPFWVDHQLRFLGEKEVKEVEAQVRLEAADGLKSKAEVVFKTLKEYCNGDTYGEVTREEKDRWLEEAKRLEISDSDNTAC</sequence>